<dbReference type="AlphaFoldDB" id="A0A8S1FFU6"/>
<organism evidence="1 2">
    <name type="scientific">Caenorhabditis bovis</name>
    <dbReference type="NCBI Taxonomy" id="2654633"/>
    <lineage>
        <taxon>Eukaryota</taxon>
        <taxon>Metazoa</taxon>
        <taxon>Ecdysozoa</taxon>
        <taxon>Nematoda</taxon>
        <taxon>Chromadorea</taxon>
        <taxon>Rhabditida</taxon>
        <taxon>Rhabditina</taxon>
        <taxon>Rhabditomorpha</taxon>
        <taxon>Rhabditoidea</taxon>
        <taxon>Rhabditidae</taxon>
        <taxon>Peloderinae</taxon>
        <taxon>Caenorhabditis</taxon>
    </lineage>
</organism>
<sequence>MTDPIQRDWNEMRFHIHDYLQQAYDQGLNQENPWFAEIDELLQRFHQYHQRYLSQTLDQETIEHEMVGARNIYMRIIRELSQRGYISQLHLTMGDHVVFWVDVLNRIKFIHEALDIIKIGESRVVEDDAKTLINHCTFLIERFGNCCFSAAEHAQCTKFLELAEENLWKLSQQTEFYAIVSMNIRANDEFNRRVQQENQEGDEMENTPIFTYDMSDQEKFLAVWNQYYPHIMACSFRVGCCQKFGNVSHYQALNGILFRLQCINSTFLEQITNPIPFDEFYTKYNMTLLVNLGSCVHEIEQISEQINNGT</sequence>
<comment type="caution">
    <text evidence="1">The sequence shown here is derived from an EMBL/GenBank/DDBJ whole genome shotgun (WGS) entry which is preliminary data.</text>
</comment>
<protein>
    <submittedName>
        <fullName evidence="1">Uncharacterized protein</fullName>
    </submittedName>
</protein>
<dbReference type="EMBL" id="CADEPM010000014">
    <property type="protein sequence ID" value="CAB3411565.1"/>
    <property type="molecule type" value="Genomic_DNA"/>
</dbReference>
<name>A0A8S1FFU6_9PELO</name>
<keyword evidence="2" id="KW-1185">Reference proteome</keyword>
<dbReference type="Proteomes" id="UP000494206">
    <property type="component" value="Unassembled WGS sequence"/>
</dbReference>
<evidence type="ECO:0000313" key="1">
    <source>
        <dbReference type="EMBL" id="CAB3411565.1"/>
    </source>
</evidence>
<evidence type="ECO:0000313" key="2">
    <source>
        <dbReference type="Proteomes" id="UP000494206"/>
    </source>
</evidence>
<accession>A0A8S1FFU6</accession>
<proteinExistence type="predicted"/>
<reference evidence="1 2" key="1">
    <citation type="submission" date="2020-04" db="EMBL/GenBank/DDBJ databases">
        <authorList>
            <person name="Laetsch R D."/>
            <person name="Stevens L."/>
            <person name="Kumar S."/>
            <person name="Blaxter L. M."/>
        </authorList>
    </citation>
    <scope>NUCLEOTIDE SEQUENCE [LARGE SCALE GENOMIC DNA]</scope>
</reference>
<gene>
    <name evidence="1" type="ORF">CBOVIS_LOCUS12948</name>
</gene>